<dbReference type="Gene3D" id="1.20.1310.10">
    <property type="entry name" value="Cullin Repeats"/>
    <property type="match status" value="1"/>
</dbReference>
<evidence type="ECO:0000313" key="1">
    <source>
        <dbReference type="Ensembl" id="ENSCLAP00000000824.1"/>
    </source>
</evidence>
<dbReference type="Proteomes" id="UP000694398">
    <property type="component" value="Unassembled WGS sequence"/>
</dbReference>
<evidence type="ECO:0000313" key="2">
    <source>
        <dbReference type="Proteomes" id="UP000694398"/>
    </source>
</evidence>
<dbReference type="AlphaFoldDB" id="A0A8C2UJ77"/>
<reference evidence="1" key="2">
    <citation type="submission" date="2025-09" db="UniProtKB">
        <authorList>
            <consortium name="Ensembl"/>
        </authorList>
    </citation>
    <scope>IDENTIFICATION</scope>
</reference>
<proteinExistence type="predicted"/>
<name>A0A8C2UJ77_CHILA</name>
<dbReference type="OMA" id="VERTWND"/>
<sequence>MSLKPRVVDFDETWDKLLTTVKAVVALEYVERTTWNDRFSYIYALCVARREPLGERFYTEAKSFLESHVRHLHKGVLGVIEQGYRLHGLVMQVSLHPVY</sequence>
<dbReference type="SUPFAM" id="SSF74788">
    <property type="entry name" value="Cullin repeat-like"/>
    <property type="match status" value="1"/>
</dbReference>
<organism evidence="1 2">
    <name type="scientific">Chinchilla lanigera</name>
    <name type="common">Long-tailed chinchilla</name>
    <name type="synonym">Chinchilla villidera</name>
    <dbReference type="NCBI Taxonomy" id="34839"/>
    <lineage>
        <taxon>Eukaryota</taxon>
        <taxon>Metazoa</taxon>
        <taxon>Chordata</taxon>
        <taxon>Craniata</taxon>
        <taxon>Vertebrata</taxon>
        <taxon>Euteleostomi</taxon>
        <taxon>Mammalia</taxon>
        <taxon>Eutheria</taxon>
        <taxon>Euarchontoglires</taxon>
        <taxon>Glires</taxon>
        <taxon>Rodentia</taxon>
        <taxon>Hystricomorpha</taxon>
        <taxon>Chinchillidae</taxon>
        <taxon>Chinchilla</taxon>
    </lineage>
</organism>
<protein>
    <recommendedName>
        <fullName evidence="3">Cullin 2</fullName>
    </recommendedName>
</protein>
<keyword evidence="2" id="KW-1185">Reference proteome</keyword>
<dbReference type="GeneTree" id="ENSGT00940000154926"/>
<dbReference type="Ensembl" id="ENSCLAT00000000861.1">
    <property type="protein sequence ID" value="ENSCLAP00000000824.1"/>
    <property type="gene ID" value="ENSCLAG00000000640.1"/>
</dbReference>
<dbReference type="InterPro" id="IPR016159">
    <property type="entry name" value="Cullin_repeat-like_dom_sf"/>
</dbReference>
<accession>A0A8C2UJ77</accession>
<reference evidence="1" key="1">
    <citation type="submission" date="2025-08" db="UniProtKB">
        <authorList>
            <consortium name="Ensembl"/>
        </authorList>
    </citation>
    <scope>IDENTIFICATION</scope>
</reference>
<evidence type="ECO:0008006" key="3">
    <source>
        <dbReference type="Google" id="ProtNLM"/>
    </source>
</evidence>